<evidence type="ECO:0000313" key="2">
    <source>
        <dbReference type="Proteomes" id="UP001501729"/>
    </source>
</evidence>
<keyword evidence="2" id="KW-1185">Reference proteome</keyword>
<dbReference type="AlphaFoldDB" id="A0AAV3UDV3"/>
<accession>A0AAV3UDV3</accession>
<reference evidence="1 2" key="1">
    <citation type="journal article" date="2019" name="Int. J. Syst. Evol. Microbiol.">
        <title>The Global Catalogue of Microorganisms (GCM) 10K type strain sequencing project: providing services to taxonomists for standard genome sequencing and annotation.</title>
        <authorList>
            <consortium name="The Broad Institute Genomics Platform"/>
            <consortium name="The Broad Institute Genome Sequencing Center for Infectious Disease"/>
            <person name="Wu L."/>
            <person name="Ma J."/>
        </authorList>
    </citation>
    <scope>NUCLEOTIDE SEQUENCE [LARGE SCALE GENOMIC DNA]</scope>
    <source>
        <strain evidence="1 2">JCM 17504</strain>
    </source>
</reference>
<dbReference type="EMBL" id="BAABKX010000001">
    <property type="protein sequence ID" value="GAA5044935.1"/>
    <property type="molecule type" value="Genomic_DNA"/>
</dbReference>
<proteinExistence type="predicted"/>
<dbReference type="GeneID" id="68611783"/>
<dbReference type="RefSeq" id="WP_227775997.1">
    <property type="nucleotide sequence ID" value="NZ_BAABKX010000001.1"/>
</dbReference>
<evidence type="ECO:0000313" key="1">
    <source>
        <dbReference type="EMBL" id="GAA5044935.1"/>
    </source>
</evidence>
<gene>
    <name evidence="1" type="ORF">GCM10025751_12090</name>
</gene>
<organism evidence="1 2">
    <name type="scientific">Haladaptatus pallidirubidus</name>
    <dbReference type="NCBI Taxonomy" id="1008152"/>
    <lineage>
        <taxon>Archaea</taxon>
        <taxon>Methanobacteriati</taxon>
        <taxon>Methanobacteriota</taxon>
        <taxon>Stenosarchaea group</taxon>
        <taxon>Halobacteria</taxon>
        <taxon>Halobacteriales</taxon>
        <taxon>Haladaptataceae</taxon>
        <taxon>Haladaptatus</taxon>
    </lineage>
</organism>
<sequence>MGVCDICEKRKSKGTQLVGRTGELWVCRGCMMRAVTGKKEELSFMDW</sequence>
<dbReference type="Proteomes" id="UP001501729">
    <property type="component" value="Unassembled WGS sequence"/>
</dbReference>
<comment type="caution">
    <text evidence="1">The sequence shown here is derived from an EMBL/GenBank/DDBJ whole genome shotgun (WGS) entry which is preliminary data.</text>
</comment>
<protein>
    <submittedName>
        <fullName evidence="1">Uncharacterized protein</fullName>
    </submittedName>
</protein>
<name>A0AAV3UDV3_9EURY</name>